<feature type="chain" id="PRO_5016298795" evidence="4">
    <location>
        <begin position="23"/>
        <end position="151"/>
    </location>
</feature>
<protein>
    <submittedName>
        <fullName evidence="5">CSON011184 protein</fullName>
    </submittedName>
</protein>
<keyword evidence="4" id="KW-0732">Signal</keyword>
<evidence type="ECO:0000256" key="3">
    <source>
        <dbReference type="ARBA" id="ARBA00022525"/>
    </source>
</evidence>
<evidence type="ECO:0000256" key="1">
    <source>
        <dbReference type="ARBA" id="ARBA00004613"/>
    </source>
</evidence>
<dbReference type="VEuPathDB" id="VectorBase:CSON011184"/>
<reference evidence="5" key="1">
    <citation type="submission" date="2018-07" db="EMBL/GenBank/DDBJ databases">
        <authorList>
            <person name="Quirk P.G."/>
            <person name="Krulwich T.A."/>
        </authorList>
    </citation>
    <scope>NUCLEOTIDE SEQUENCE</scope>
</reference>
<dbReference type="GO" id="GO:0005576">
    <property type="term" value="C:extracellular region"/>
    <property type="evidence" value="ECO:0007669"/>
    <property type="project" value="UniProtKB-SubCell"/>
</dbReference>
<evidence type="ECO:0000256" key="4">
    <source>
        <dbReference type="SAM" id="SignalP"/>
    </source>
</evidence>
<comment type="subcellular location">
    <subcellularLocation>
        <location evidence="1">Secreted</location>
    </subcellularLocation>
</comment>
<feature type="signal peptide" evidence="4">
    <location>
        <begin position="1"/>
        <end position="22"/>
    </location>
</feature>
<accession>A0A336LM12</accession>
<dbReference type="InterPro" id="IPR036728">
    <property type="entry name" value="PBP_GOBP_sf"/>
</dbReference>
<dbReference type="EMBL" id="UFQT01000047">
    <property type="protein sequence ID" value="SSX18940.1"/>
    <property type="molecule type" value="Genomic_DNA"/>
</dbReference>
<dbReference type="CDD" id="cd23992">
    <property type="entry name" value="PBP_GOBP"/>
    <property type="match status" value="1"/>
</dbReference>
<organism evidence="5">
    <name type="scientific">Culicoides sonorensis</name>
    <name type="common">Biting midge</name>
    <dbReference type="NCBI Taxonomy" id="179676"/>
    <lineage>
        <taxon>Eukaryota</taxon>
        <taxon>Metazoa</taxon>
        <taxon>Ecdysozoa</taxon>
        <taxon>Arthropoda</taxon>
        <taxon>Hexapoda</taxon>
        <taxon>Insecta</taxon>
        <taxon>Pterygota</taxon>
        <taxon>Neoptera</taxon>
        <taxon>Endopterygota</taxon>
        <taxon>Diptera</taxon>
        <taxon>Nematocera</taxon>
        <taxon>Chironomoidea</taxon>
        <taxon>Ceratopogonidae</taxon>
        <taxon>Ceratopogoninae</taxon>
        <taxon>Culicoides</taxon>
        <taxon>Monoculicoides</taxon>
    </lineage>
</organism>
<evidence type="ECO:0000256" key="2">
    <source>
        <dbReference type="ARBA" id="ARBA00008098"/>
    </source>
</evidence>
<dbReference type="SUPFAM" id="SSF47565">
    <property type="entry name" value="Insect pheromone/odorant-binding proteins"/>
    <property type="match status" value="1"/>
</dbReference>
<sequence length="151" mass="17513">MSGNLRLLSALLLLNLIALSLAGTRGTSRCEKRNKLDRATIQKYRNWQIPTKFKNNNEKCHLHCVFKQIGWMRGHYIMDAQIGNDIDAKKEFTQKTPHLRTLLFEDCNINERSLTDKCGKAIQLYTCLVLKFKPTYTIRAAFDYANEQSEE</sequence>
<dbReference type="AlphaFoldDB" id="A0A336LM12"/>
<dbReference type="Pfam" id="PF01395">
    <property type="entry name" value="PBP_GOBP"/>
    <property type="match status" value="1"/>
</dbReference>
<proteinExistence type="inferred from homology"/>
<comment type="similarity">
    <text evidence="2">Belongs to the PBP/GOBP family.</text>
</comment>
<dbReference type="GO" id="GO:0005549">
    <property type="term" value="F:odorant binding"/>
    <property type="evidence" value="ECO:0007669"/>
    <property type="project" value="InterPro"/>
</dbReference>
<dbReference type="InterPro" id="IPR006170">
    <property type="entry name" value="PBP/GOBP"/>
</dbReference>
<keyword evidence="3" id="KW-0964">Secreted</keyword>
<dbReference type="Gene3D" id="1.10.238.20">
    <property type="entry name" value="Pheromone/general odorant binding protein domain"/>
    <property type="match status" value="1"/>
</dbReference>
<name>A0A336LM12_CULSO</name>
<evidence type="ECO:0000313" key="5">
    <source>
        <dbReference type="EMBL" id="SSX18940.1"/>
    </source>
</evidence>
<gene>
    <name evidence="5" type="primary">CSON011184</name>
</gene>